<protein>
    <recommendedName>
        <fullName evidence="1">DUF7770 domain-containing protein</fullName>
    </recommendedName>
</protein>
<gene>
    <name evidence="2" type="ORF">BO94DRAFT_590585</name>
</gene>
<dbReference type="RefSeq" id="XP_025462321.1">
    <property type="nucleotide sequence ID" value="XM_025616043.1"/>
</dbReference>
<proteinExistence type="predicted"/>
<dbReference type="Proteomes" id="UP000246702">
    <property type="component" value="Unassembled WGS sequence"/>
</dbReference>
<name>A0A317V4V2_9EURO</name>
<evidence type="ECO:0000313" key="3">
    <source>
        <dbReference type="Proteomes" id="UP000246702"/>
    </source>
</evidence>
<dbReference type="STRING" id="1450535.A0A317V4V2"/>
<dbReference type="OrthoDB" id="3527137at2759"/>
<evidence type="ECO:0000313" key="2">
    <source>
        <dbReference type="EMBL" id="PWY69006.1"/>
    </source>
</evidence>
<dbReference type="Pfam" id="PF24968">
    <property type="entry name" value="DUF7770"/>
    <property type="match status" value="1"/>
</dbReference>
<sequence length="181" mass="20211">MNIPSPPFHPLQFIPPTQEPTILTHPITHLLITAHEPLPRGGNHWCIYLSTTTPTTSIQIDMTPSYTVPGTTNPTGSKGIMIISTQPYTTPPRATKAFRIDIHPGYKVKDLVDLLTSEGRHQYEFTSEGEGCRFWVDQVVELIAEKGWVVDDKQVGDAREGILIKWPAGGRYGLVVGRYYD</sequence>
<dbReference type="EMBL" id="MSFK01000043">
    <property type="protein sequence ID" value="PWY69006.1"/>
    <property type="molecule type" value="Genomic_DNA"/>
</dbReference>
<evidence type="ECO:0000259" key="1">
    <source>
        <dbReference type="Pfam" id="PF24968"/>
    </source>
</evidence>
<organism evidence="2 3">
    <name type="scientific">Aspergillus sclerotioniger CBS 115572</name>
    <dbReference type="NCBI Taxonomy" id="1450535"/>
    <lineage>
        <taxon>Eukaryota</taxon>
        <taxon>Fungi</taxon>
        <taxon>Dikarya</taxon>
        <taxon>Ascomycota</taxon>
        <taxon>Pezizomycotina</taxon>
        <taxon>Eurotiomycetes</taxon>
        <taxon>Eurotiomycetidae</taxon>
        <taxon>Eurotiales</taxon>
        <taxon>Aspergillaceae</taxon>
        <taxon>Aspergillus</taxon>
        <taxon>Aspergillus subgen. Circumdati</taxon>
    </lineage>
</organism>
<reference evidence="2 3" key="1">
    <citation type="submission" date="2016-12" db="EMBL/GenBank/DDBJ databases">
        <title>The genomes of Aspergillus section Nigri reveals drivers in fungal speciation.</title>
        <authorList>
            <consortium name="DOE Joint Genome Institute"/>
            <person name="Vesth T.C."/>
            <person name="Nybo J."/>
            <person name="Theobald S."/>
            <person name="Brandl J."/>
            <person name="Frisvad J.C."/>
            <person name="Nielsen K.F."/>
            <person name="Lyhne E.K."/>
            <person name="Kogle M.E."/>
            <person name="Kuo A."/>
            <person name="Riley R."/>
            <person name="Clum A."/>
            <person name="Nolan M."/>
            <person name="Lipzen A."/>
            <person name="Salamov A."/>
            <person name="Henrissat B."/>
            <person name="Wiebenga A."/>
            <person name="De Vries R.P."/>
            <person name="Grigoriev I.V."/>
            <person name="Mortensen U.H."/>
            <person name="Andersen M.R."/>
            <person name="Baker S.E."/>
        </authorList>
    </citation>
    <scope>NUCLEOTIDE SEQUENCE [LARGE SCALE GENOMIC DNA]</scope>
    <source>
        <strain evidence="2 3">CBS 115572</strain>
    </source>
</reference>
<dbReference type="InterPro" id="IPR056672">
    <property type="entry name" value="DUF7770"/>
</dbReference>
<dbReference type="GeneID" id="37118186"/>
<feature type="domain" description="DUF7770" evidence="1">
    <location>
        <begin position="34"/>
        <end position="180"/>
    </location>
</feature>
<comment type="caution">
    <text evidence="2">The sequence shown here is derived from an EMBL/GenBank/DDBJ whole genome shotgun (WGS) entry which is preliminary data.</text>
</comment>
<accession>A0A317V4V2</accession>
<keyword evidence="3" id="KW-1185">Reference proteome</keyword>
<dbReference type="AlphaFoldDB" id="A0A317V4V2"/>